<dbReference type="GO" id="GO:0004852">
    <property type="term" value="F:uroporphyrinogen-III synthase activity"/>
    <property type="evidence" value="ECO:0007669"/>
    <property type="project" value="UniProtKB-EC"/>
</dbReference>
<dbReference type="Gene3D" id="3.40.50.10090">
    <property type="match status" value="2"/>
</dbReference>
<feature type="domain" description="Tetrapyrrole biosynthesis uroporphyrinogen III synthase" evidence="1">
    <location>
        <begin position="19"/>
        <end position="226"/>
    </location>
</feature>
<comment type="caution">
    <text evidence="2">The sequence shown here is derived from an EMBL/GenBank/DDBJ whole genome shotgun (WGS) entry which is preliminary data.</text>
</comment>
<dbReference type="GO" id="GO:0033014">
    <property type="term" value="P:tetrapyrrole biosynthetic process"/>
    <property type="evidence" value="ECO:0007669"/>
    <property type="project" value="InterPro"/>
</dbReference>
<keyword evidence="3" id="KW-1185">Reference proteome</keyword>
<dbReference type="EMBL" id="JFZA02000018">
    <property type="protein sequence ID" value="KFG89955.1"/>
    <property type="molecule type" value="Genomic_DNA"/>
</dbReference>
<name>A0A086P987_SPHHM</name>
<dbReference type="AlphaFoldDB" id="A0A086P987"/>
<dbReference type="STRING" id="76947.GCA_002080435_04204"/>
<dbReference type="Pfam" id="PF02602">
    <property type="entry name" value="HEM4"/>
    <property type="match status" value="1"/>
</dbReference>
<dbReference type="eggNOG" id="COG1587">
    <property type="taxonomic scope" value="Bacteria"/>
</dbReference>
<evidence type="ECO:0000313" key="2">
    <source>
        <dbReference type="EMBL" id="KFG89955.1"/>
    </source>
</evidence>
<dbReference type="CDD" id="cd06578">
    <property type="entry name" value="HemD"/>
    <property type="match status" value="1"/>
</dbReference>
<reference evidence="2" key="1">
    <citation type="submission" date="2014-08" db="EMBL/GenBank/DDBJ databases">
        <title>Draft genome sequences of Sphingobium herbicidovorans.</title>
        <authorList>
            <person name="Gan H.M."/>
            <person name="Gan H.Y."/>
            <person name="Savka M.A."/>
        </authorList>
    </citation>
    <scope>NUCLEOTIDE SEQUENCE [LARGE SCALE GENOMIC DNA]</scope>
    <source>
        <strain evidence="2">NBRC 16415</strain>
    </source>
</reference>
<dbReference type="Proteomes" id="UP000024284">
    <property type="component" value="Unassembled WGS sequence"/>
</dbReference>
<proteinExistence type="predicted"/>
<dbReference type="RefSeq" id="WP_037466065.1">
    <property type="nucleotide sequence ID" value="NZ_BCZD01000035.1"/>
</dbReference>
<keyword evidence="2" id="KW-0456">Lyase</keyword>
<protein>
    <submittedName>
        <fullName evidence="2">Uroporphyrinogen-III synthase</fullName>
        <ecNumber evidence="2">4.2.1.75</ecNumber>
    </submittedName>
</protein>
<dbReference type="EC" id="4.2.1.75" evidence="2"/>
<gene>
    <name evidence="2" type="ORF">BV98_002251</name>
</gene>
<dbReference type="InterPro" id="IPR036108">
    <property type="entry name" value="4pyrrol_syn_uPrphyn_synt_sf"/>
</dbReference>
<organism evidence="2 3">
    <name type="scientific">Sphingobium herbicidovorans (strain ATCC 700291 / DSM 11019 / CCUG 56400 / KCTC 2939 / LMG 18315 / NBRC 16415 / MH)</name>
    <name type="common">Sphingomonas herbicidovorans</name>
    <dbReference type="NCBI Taxonomy" id="1219045"/>
    <lineage>
        <taxon>Bacteria</taxon>
        <taxon>Pseudomonadati</taxon>
        <taxon>Pseudomonadota</taxon>
        <taxon>Alphaproteobacteria</taxon>
        <taxon>Sphingomonadales</taxon>
        <taxon>Sphingomonadaceae</taxon>
        <taxon>Sphingobium</taxon>
    </lineage>
</organism>
<dbReference type="OrthoDB" id="7424801at2"/>
<accession>A0A086P987</accession>
<dbReference type="SUPFAM" id="SSF69618">
    <property type="entry name" value="HemD-like"/>
    <property type="match status" value="1"/>
</dbReference>
<evidence type="ECO:0000313" key="3">
    <source>
        <dbReference type="Proteomes" id="UP000024284"/>
    </source>
</evidence>
<dbReference type="InterPro" id="IPR003754">
    <property type="entry name" value="4pyrrol_synth_uPrphyn_synth"/>
</dbReference>
<sequence length="238" mass="26146">MGSKFIWVTRTAPYNMLTAHRLKGIGHKALTIPLLTIKPRPHEALSTQPDALAFTSIHAIEHHRLDCRFRDLPVFTVGERTAKLARDAGYRRVQSADGNALDLEILIKDHMPKGSEIIYYSAAEPAVELALSLNERGYAARQITVYESLRSPSNTITPALAAMPWMDGVLIHSAKAGRIVAQLIADCGEQWQGTAYCISEAAADPLRHLAHGRVNVSEKPNERAMLDLLGGRGPPPIF</sequence>
<evidence type="ECO:0000259" key="1">
    <source>
        <dbReference type="Pfam" id="PF02602"/>
    </source>
</evidence>